<dbReference type="AlphaFoldDB" id="A0A9J6FFL0"/>
<evidence type="ECO:0000313" key="3">
    <source>
        <dbReference type="EMBL" id="KAH9361136.1"/>
    </source>
</evidence>
<dbReference type="InterPro" id="IPR052728">
    <property type="entry name" value="O2_lipid_transport_reg"/>
</dbReference>
<feature type="transmembrane region" description="Helical" evidence="2">
    <location>
        <begin position="35"/>
        <end position="54"/>
    </location>
</feature>
<sequence length="205" mass="23385">MYLRPTGHLTPFVAGILTAFCFHKYSYVRFGKVSYALGWLLSVITALVVLYAVFDWNHRGSYVQAWVSAYAGLHRLAWALAVCWVIFVCATGQAELANRLLSLNLFVPLSRLTYCGYLVQMLVISTRLVTLRHSTHYTHWSMVRDYLGHTVLVYMFAYLMYLLCECPTSKLDKIVRAKFMPATRRQPEEKGDSPSPSTLANCCHL</sequence>
<reference evidence="3 4" key="1">
    <citation type="journal article" date="2020" name="Cell">
        <title>Large-Scale Comparative Analyses of Tick Genomes Elucidate Their Genetic Diversity and Vector Capacities.</title>
        <authorList>
            <consortium name="Tick Genome and Microbiome Consortium (TIGMIC)"/>
            <person name="Jia N."/>
            <person name="Wang J."/>
            <person name="Shi W."/>
            <person name="Du L."/>
            <person name="Sun Y."/>
            <person name="Zhan W."/>
            <person name="Jiang J.F."/>
            <person name="Wang Q."/>
            <person name="Zhang B."/>
            <person name="Ji P."/>
            <person name="Bell-Sakyi L."/>
            <person name="Cui X.M."/>
            <person name="Yuan T.T."/>
            <person name="Jiang B.G."/>
            <person name="Yang W.F."/>
            <person name="Lam T.T."/>
            <person name="Chang Q.C."/>
            <person name="Ding S.J."/>
            <person name="Wang X.J."/>
            <person name="Zhu J.G."/>
            <person name="Ruan X.D."/>
            <person name="Zhao L."/>
            <person name="Wei J.T."/>
            <person name="Ye R.Z."/>
            <person name="Que T.C."/>
            <person name="Du C.H."/>
            <person name="Zhou Y.H."/>
            <person name="Cheng J.X."/>
            <person name="Dai P.F."/>
            <person name="Guo W.B."/>
            <person name="Han X.H."/>
            <person name="Huang E.J."/>
            <person name="Li L.F."/>
            <person name="Wei W."/>
            <person name="Gao Y.C."/>
            <person name="Liu J.Z."/>
            <person name="Shao H.Z."/>
            <person name="Wang X."/>
            <person name="Wang C.C."/>
            <person name="Yang T.C."/>
            <person name="Huo Q.B."/>
            <person name="Li W."/>
            <person name="Chen H.Y."/>
            <person name="Chen S.E."/>
            <person name="Zhou L.G."/>
            <person name="Ni X.B."/>
            <person name="Tian J.H."/>
            <person name="Sheng Y."/>
            <person name="Liu T."/>
            <person name="Pan Y.S."/>
            <person name="Xia L.Y."/>
            <person name="Li J."/>
            <person name="Zhao F."/>
            <person name="Cao W.C."/>
        </authorList>
    </citation>
    <scope>NUCLEOTIDE SEQUENCE [LARGE SCALE GENOMIC DNA]</scope>
    <source>
        <strain evidence="3">HaeL-2018</strain>
    </source>
</reference>
<evidence type="ECO:0000256" key="2">
    <source>
        <dbReference type="SAM" id="Phobius"/>
    </source>
</evidence>
<feature type="compositionally biased region" description="Polar residues" evidence="1">
    <location>
        <begin position="194"/>
        <end position="205"/>
    </location>
</feature>
<dbReference type="PANTHER" id="PTHR11161:SF0">
    <property type="entry name" value="O-ACYLTRANSFERASE LIKE PROTEIN"/>
    <property type="match status" value="1"/>
</dbReference>
<comment type="caution">
    <text evidence="3">The sequence shown here is derived from an EMBL/GenBank/DDBJ whole genome shotgun (WGS) entry which is preliminary data.</text>
</comment>
<dbReference type="OrthoDB" id="6503011at2759"/>
<gene>
    <name evidence="3" type="ORF">HPB48_002998</name>
</gene>
<keyword evidence="2" id="KW-1133">Transmembrane helix</keyword>
<feature type="region of interest" description="Disordered" evidence="1">
    <location>
        <begin position="185"/>
        <end position="205"/>
    </location>
</feature>
<name>A0A9J6FFL0_HAELO</name>
<dbReference type="PANTHER" id="PTHR11161">
    <property type="entry name" value="O-ACYLTRANSFERASE"/>
    <property type="match status" value="1"/>
</dbReference>
<protein>
    <submittedName>
        <fullName evidence="3">Uncharacterized protein</fullName>
    </submittedName>
</protein>
<dbReference type="VEuPathDB" id="VectorBase:HLOH_057989"/>
<keyword evidence="2" id="KW-0472">Membrane</keyword>
<organism evidence="3 4">
    <name type="scientific">Haemaphysalis longicornis</name>
    <name type="common">Bush tick</name>
    <dbReference type="NCBI Taxonomy" id="44386"/>
    <lineage>
        <taxon>Eukaryota</taxon>
        <taxon>Metazoa</taxon>
        <taxon>Ecdysozoa</taxon>
        <taxon>Arthropoda</taxon>
        <taxon>Chelicerata</taxon>
        <taxon>Arachnida</taxon>
        <taxon>Acari</taxon>
        <taxon>Parasitiformes</taxon>
        <taxon>Ixodida</taxon>
        <taxon>Ixodoidea</taxon>
        <taxon>Ixodidae</taxon>
        <taxon>Haemaphysalinae</taxon>
        <taxon>Haemaphysalis</taxon>
    </lineage>
</organism>
<dbReference type="EMBL" id="JABSTR010000001">
    <property type="protein sequence ID" value="KAH9361136.1"/>
    <property type="molecule type" value="Genomic_DNA"/>
</dbReference>
<feature type="transmembrane region" description="Helical" evidence="2">
    <location>
        <begin position="101"/>
        <end position="126"/>
    </location>
</feature>
<evidence type="ECO:0000313" key="4">
    <source>
        <dbReference type="Proteomes" id="UP000821853"/>
    </source>
</evidence>
<keyword evidence="4" id="KW-1185">Reference proteome</keyword>
<evidence type="ECO:0000256" key="1">
    <source>
        <dbReference type="SAM" id="MobiDB-lite"/>
    </source>
</evidence>
<accession>A0A9J6FFL0</accession>
<feature type="transmembrane region" description="Helical" evidence="2">
    <location>
        <begin position="6"/>
        <end position="23"/>
    </location>
</feature>
<proteinExistence type="predicted"/>
<dbReference type="Proteomes" id="UP000821853">
    <property type="component" value="Chromosome 1"/>
</dbReference>
<feature type="transmembrane region" description="Helical" evidence="2">
    <location>
        <begin position="146"/>
        <end position="164"/>
    </location>
</feature>
<dbReference type="OMA" id="AGWCTSV"/>
<keyword evidence="2" id="KW-0812">Transmembrane</keyword>
<feature type="transmembrane region" description="Helical" evidence="2">
    <location>
        <begin position="66"/>
        <end position="89"/>
    </location>
</feature>